<gene>
    <name evidence="5" type="ORF">GCM10009775_22330</name>
</gene>
<evidence type="ECO:0000259" key="4">
    <source>
        <dbReference type="PROSITE" id="PS50932"/>
    </source>
</evidence>
<evidence type="ECO:0000256" key="3">
    <source>
        <dbReference type="ARBA" id="ARBA00023163"/>
    </source>
</evidence>
<name>A0ABP5B3S8_9MICO</name>
<dbReference type="SUPFAM" id="SSF53822">
    <property type="entry name" value="Periplasmic binding protein-like I"/>
    <property type="match status" value="1"/>
</dbReference>
<keyword evidence="1" id="KW-0805">Transcription regulation</keyword>
<sequence length="330" mass="35705">MTAGDVAERAGVSISTVSKALSGKGAVRYETKQRILAAADELGFQANHVATSLFTGRTNTIGVITSDQFGRLTVPVMLGAIEKLSEREIALVLCDGRGDPIREQHFIDSFLRRRVDGILVTGAGEFGRDSLRGDLPVPVVYAMSWSRDENDASVVPDDAEGSRMATRHLLSTGREKLVFISGPQRDDASRKRLAATREVLAERGLDLVHAPLFGEWSERWGRQAVKQVILSGVEFDGVVCASDQVARGATEALREAQIDVPRQVGVIGFDNWDVMVEASQPPLSTIDMSLHEVGAAAATALLEAIETGRLEPGIRRIDCEFIPRESTAVV</sequence>
<dbReference type="PANTHER" id="PTHR30146:SF154">
    <property type="entry name" value="TRANSCRIPTION REGULATOR, MEMBER OF GALR FAMILY"/>
    <property type="match status" value="1"/>
</dbReference>
<dbReference type="Gene3D" id="3.40.50.2300">
    <property type="match status" value="2"/>
</dbReference>
<feature type="domain" description="HTH lacI-type" evidence="4">
    <location>
        <begin position="1"/>
        <end position="55"/>
    </location>
</feature>
<accession>A0ABP5B3S8</accession>
<dbReference type="CDD" id="cd01392">
    <property type="entry name" value="HTH_LacI"/>
    <property type="match status" value="1"/>
</dbReference>
<proteinExistence type="predicted"/>
<comment type="caution">
    <text evidence="5">The sequence shown here is derived from an EMBL/GenBank/DDBJ whole genome shotgun (WGS) entry which is preliminary data.</text>
</comment>
<dbReference type="EMBL" id="BAAAOF010000004">
    <property type="protein sequence ID" value="GAA1929781.1"/>
    <property type="molecule type" value="Genomic_DNA"/>
</dbReference>
<dbReference type="Proteomes" id="UP001501343">
    <property type="component" value="Unassembled WGS sequence"/>
</dbReference>
<reference evidence="6" key="1">
    <citation type="journal article" date="2019" name="Int. J. Syst. Evol. Microbiol.">
        <title>The Global Catalogue of Microorganisms (GCM) 10K type strain sequencing project: providing services to taxonomists for standard genome sequencing and annotation.</title>
        <authorList>
            <consortium name="The Broad Institute Genomics Platform"/>
            <consortium name="The Broad Institute Genome Sequencing Center for Infectious Disease"/>
            <person name="Wu L."/>
            <person name="Ma J."/>
        </authorList>
    </citation>
    <scope>NUCLEOTIDE SEQUENCE [LARGE SCALE GENOMIC DNA]</scope>
    <source>
        <strain evidence="6">JCM 14900</strain>
    </source>
</reference>
<dbReference type="InterPro" id="IPR000843">
    <property type="entry name" value="HTH_LacI"/>
</dbReference>
<dbReference type="CDD" id="cd06288">
    <property type="entry name" value="PBP1_sucrose_transcription_regulator"/>
    <property type="match status" value="1"/>
</dbReference>
<dbReference type="Gene3D" id="1.10.260.40">
    <property type="entry name" value="lambda repressor-like DNA-binding domains"/>
    <property type="match status" value="1"/>
</dbReference>
<evidence type="ECO:0000313" key="5">
    <source>
        <dbReference type="EMBL" id="GAA1929781.1"/>
    </source>
</evidence>
<dbReference type="SUPFAM" id="SSF47413">
    <property type="entry name" value="lambda repressor-like DNA-binding domains"/>
    <property type="match status" value="1"/>
</dbReference>
<organism evidence="5 6">
    <name type="scientific">Microbacterium aoyamense</name>
    <dbReference type="NCBI Taxonomy" id="344166"/>
    <lineage>
        <taxon>Bacteria</taxon>
        <taxon>Bacillati</taxon>
        <taxon>Actinomycetota</taxon>
        <taxon>Actinomycetes</taxon>
        <taxon>Micrococcales</taxon>
        <taxon>Microbacteriaceae</taxon>
        <taxon>Microbacterium</taxon>
    </lineage>
</organism>
<dbReference type="InterPro" id="IPR010982">
    <property type="entry name" value="Lambda_DNA-bd_dom_sf"/>
</dbReference>
<keyword evidence="3" id="KW-0804">Transcription</keyword>
<protein>
    <submittedName>
        <fullName evidence="5">LacI family DNA-binding transcriptional regulator</fullName>
    </submittedName>
</protein>
<dbReference type="InterPro" id="IPR028082">
    <property type="entry name" value="Peripla_BP_I"/>
</dbReference>
<evidence type="ECO:0000256" key="1">
    <source>
        <dbReference type="ARBA" id="ARBA00023015"/>
    </source>
</evidence>
<dbReference type="PROSITE" id="PS50932">
    <property type="entry name" value="HTH_LACI_2"/>
    <property type="match status" value="1"/>
</dbReference>
<dbReference type="GO" id="GO:0003677">
    <property type="term" value="F:DNA binding"/>
    <property type="evidence" value="ECO:0007669"/>
    <property type="project" value="UniProtKB-KW"/>
</dbReference>
<dbReference type="InterPro" id="IPR046335">
    <property type="entry name" value="LacI/GalR-like_sensor"/>
</dbReference>
<dbReference type="PANTHER" id="PTHR30146">
    <property type="entry name" value="LACI-RELATED TRANSCRIPTIONAL REPRESSOR"/>
    <property type="match status" value="1"/>
</dbReference>
<evidence type="ECO:0000256" key="2">
    <source>
        <dbReference type="ARBA" id="ARBA00023125"/>
    </source>
</evidence>
<dbReference type="Pfam" id="PF00356">
    <property type="entry name" value="LacI"/>
    <property type="match status" value="1"/>
</dbReference>
<keyword evidence="2 5" id="KW-0238">DNA-binding</keyword>
<evidence type="ECO:0000313" key="6">
    <source>
        <dbReference type="Proteomes" id="UP001501343"/>
    </source>
</evidence>
<dbReference type="Pfam" id="PF13377">
    <property type="entry name" value="Peripla_BP_3"/>
    <property type="match status" value="1"/>
</dbReference>
<keyword evidence="6" id="KW-1185">Reference proteome</keyword>
<dbReference type="SMART" id="SM00354">
    <property type="entry name" value="HTH_LACI"/>
    <property type="match status" value="1"/>
</dbReference>